<keyword evidence="2" id="KW-1185">Reference proteome</keyword>
<organism evidence="1 2">
    <name type="scientific">Nocardioides marmorisolisilvae</name>
    <dbReference type="NCBI Taxonomy" id="1542737"/>
    <lineage>
        <taxon>Bacteria</taxon>
        <taxon>Bacillati</taxon>
        <taxon>Actinomycetota</taxon>
        <taxon>Actinomycetes</taxon>
        <taxon>Propionibacteriales</taxon>
        <taxon>Nocardioidaceae</taxon>
        <taxon>Nocardioides</taxon>
    </lineage>
</organism>
<accession>A0A3N0DU32</accession>
<dbReference type="EMBL" id="RJSG01000002">
    <property type="protein sequence ID" value="RNL79132.1"/>
    <property type="molecule type" value="Genomic_DNA"/>
</dbReference>
<name>A0A3N0DU32_9ACTN</name>
<sequence length="66" mass="7288">MWVLGAFNAAPRPGLVIAWRQVAQLAGPSLWQAMVVHVDDRYGTTQAEWVFANYLVPVKSKPPAIP</sequence>
<reference evidence="1 2" key="1">
    <citation type="submission" date="2018-11" db="EMBL/GenBank/DDBJ databases">
        <authorList>
            <person name="Li F."/>
        </authorList>
    </citation>
    <scope>NUCLEOTIDE SEQUENCE [LARGE SCALE GENOMIC DNA]</scope>
    <source>
        <strain evidence="1 2">KIS18-7</strain>
    </source>
</reference>
<comment type="caution">
    <text evidence="1">The sequence shown here is derived from an EMBL/GenBank/DDBJ whole genome shotgun (WGS) entry which is preliminary data.</text>
</comment>
<evidence type="ECO:0000313" key="1">
    <source>
        <dbReference type="EMBL" id="RNL79132.1"/>
    </source>
</evidence>
<evidence type="ECO:0000313" key="2">
    <source>
        <dbReference type="Proteomes" id="UP000277094"/>
    </source>
</evidence>
<gene>
    <name evidence="1" type="ORF">EFL95_08845</name>
</gene>
<proteinExistence type="predicted"/>
<protein>
    <submittedName>
        <fullName evidence="1">Uncharacterized protein</fullName>
    </submittedName>
</protein>
<dbReference type="AlphaFoldDB" id="A0A3N0DU32"/>
<dbReference type="Proteomes" id="UP000277094">
    <property type="component" value="Unassembled WGS sequence"/>
</dbReference>